<comment type="caution">
    <text evidence="1">The sequence shown here is derived from an EMBL/GenBank/DDBJ whole genome shotgun (WGS) entry which is preliminary data.</text>
</comment>
<organism evidence="1 2">
    <name type="scientific">Paenibacillus auburnensis</name>
    <dbReference type="NCBI Taxonomy" id="2905649"/>
    <lineage>
        <taxon>Bacteria</taxon>
        <taxon>Bacillati</taxon>
        <taxon>Bacillota</taxon>
        <taxon>Bacilli</taxon>
        <taxon>Bacillales</taxon>
        <taxon>Paenibacillaceae</taxon>
        <taxon>Paenibacillus</taxon>
    </lineage>
</organism>
<sequence length="129" mass="14955">MKRKTRKISVGGTEYIYVINHAYKKHTSNISLKVSLRDSRNLTCTFQFCTWDDLILGSPILVGVDLNNKQINITEKYNLHHPRTVRDFIVYGLENGWTGDNVIVFQDGLDIISELGYDVLWLRPEKGRR</sequence>
<keyword evidence="2" id="KW-1185">Reference proteome</keyword>
<protein>
    <submittedName>
        <fullName evidence="1">Uncharacterized protein</fullName>
    </submittedName>
</protein>
<proteinExistence type="predicted"/>
<evidence type="ECO:0000313" key="1">
    <source>
        <dbReference type="EMBL" id="CAH1194270.1"/>
    </source>
</evidence>
<name>A0ABN8G5B6_9BACL</name>
<reference evidence="1" key="1">
    <citation type="submission" date="2022-01" db="EMBL/GenBank/DDBJ databases">
        <authorList>
            <person name="Criscuolo A."/>
        </authorList>
    </citation>
    <scope>NUCLEOTIDE SEQUENCE</scope>
    <source>
        <strain evidence="1">CIP111892</strain>
    </source>
</reference>
<dbReference type="EMBL" id="CAKMMG010000001">
    <property type="protein sequence ID" value="CAH1194270.1"/>
    <property type="molecule type" value="Genomic_DNA"/>
</dbReference>
<gene>
    <name evidence="1" type="ORF">PAECIP111892_01525</name>
</gene>
<accession>A0ABN8G5B6</accession>
<evidence type="ECO:0000313" key="2">
    <source>
        <dbReference type="Proteomes" id="UP000838324"/>
    </source>
</evidence>
<dbReference type="Proteomes" id="UP000838324">
    <property type="component" value="Unassembled WGS sequence"/>
</dbReference>